<feature type="region of interest" description="Disordered" evidence="2">
    <location>
        <begin position="336"/>
        <end position="364"/>
    </location>
</feature>
<name>A0A2K2U972_9ACTN</name>
<keyword evidence="7" id="KW-1185">Reference proteome</keyword>
<keyword evidence="3" id="KW-1133">Transmembrane helix</keyword>
<dbReference type="AlphaFoldDB" id="A0A2K2U972"/>
<accession>A0A2K2U972</accession>
<evidence type="ECO:0000259" key="4">
    <source>
        <dbReference type="Pfam" id="PF03816"/>
    </source>
</evidence>
<gene>
    <name evidence="6" type="ORF">C2L71_10790</name>
</gene>
<reference evidence="7" key="1">
    <citation type="submission" date="2018-01" db="EMBL/GenBank/DDBJ databases">
        <title>Rubneribacter badeniensis gen. nov., sp. nov., and Colonibacter rubneri, gen. nov., sp. nov., WGS of new members of the Eggerthellaceae.</title>
        <authorList>
            <person name="Danylec N."/>
            <person name="Stoll D.A."/>
            <person name="Doetsch A."/>
            <person name="Kulling S.E."/>
            <person name="Huch M."/>
        </authorList>
    </citation>
    <scope>NUCLEOTIDE SEQUENCE [LARGE SCALE GENOMIC DNA]</scope>
    <source>
        <strain evidence="7">ResAG-96</strain>
    </source>
</reference>
<dbReference type="InterPro" id="IPR027381">
    <property type="entry name" value="LytR/CpsA/Psr_C"/>
</dbReference>
<organism evidence="6 7">
    <name type="scientific">Enteroscipio rubneri</name>
    <dbReference type="NCBI Taxonomy" id="2070686"/>
    <lineage>
        <taxon>Bacteria</taxon>
        <taxon>Bacillati</taxon>
        <taxon>Actinomycetota</taxon>
        <taxon>Coriobacteriia</taxon>
        <taxon>Eggerthellales</taxon>
        <taxon>Eggerthellaceae</taxon>
        <taxon>Enteroscipio</taxon>
    </lineage>
</organism>
<dbReference type="InterPro" id="IPR050922">
    <property type="entry name" value="LytR/CpsA/Psr_CW_biosynth"/>
</dbReference>
<evidence type="ECO:0000259" key="5">
    <source>
        <dbReference type="Pfam" id="PF13399"/>
    </source>
</evidence>
<dbReference type="Gene3D" id="3.30.70.2390">
    <property type="match status" value="1"/>
</dbReference>
<evidence type="ECO:0000313" key="7">
    <source>
        <dbReference type="Proteomes" id="UP000236197"/>
    </source>
</evidence>
<evidence type="ECO:0000313" key="6">
    <source>
        <dbReference type="EMBL" id="PNV66896.1"/>
    </source>
</evidence>
<proteinExistence type="inferred from homology"/>
<dbReference type="Proteomes" id="UP000236197">
    <property type="component" value="Unassembled WGS sequence"/>
</dbReference>
<dbReference type="Gene3D" id="3.40.630.190">
    <property type="entry name" value="LCP protein"/>
    <property type="match status" value="1"/>
</dbReference>
<dbReference type="Pfam" id="PF03816">
    <property type="entry name" value="LytR_cpsA_psr"/>
    <property type="match status" value="1"/>
</dbReference>
<comment type="caution">
    <text evidence="6">The sequence shown here is derived from an EMBL/GenBank/DDBJ whole genome shotgun (WGS) entry which is preliminary data.</text>
</comment>
<dbReference type="Pfam" id="PF13399">
    <property type="entry name" value="LytR_C"/>
    <property type="match status" value="1"/>
</dbReference>
<comment type="similarity">
    <text evidence="1">Belongs to the LytR/CpsA/Psr (LCP) family.</text>
</comment>
<evidence type="ECO:0000256" key="1">
    <source>
        <dbReference type="ARBA" id="ARBA00006068"/>
    </source>
</evidence>
<dbReference type="PANTHER" id="PTHR33392:SF6">
    <property type="entry name" value="POLYISOPRENYL-TEICHOIC ACID--PEPTIDOGLYCAN TEICHOIC ACID TRANSFERASE TAGU"/>
    <property type="match status" value="1"/>
</dbReference>
<dbReference type="EMBL" id="PPEK01000018">
    <property type="protein sequence ID" value="PNV66896.1"/>
    <property type="molecule type" value="Genomic_DNA"/>
</dbReference>
<dbReference type="PANTHER" id="PTHR33392">
    <property type="entry name" value="POLYISOPRENYL-TEICHOIC ACID--PEPTIDOGLYCAN TEICHOIC ACID TRANSFERASE TAGU"/>
    <property type="match status" value="1"/>
</dbReference>
<sequence>MTQRDYTRERKRRKRKKIAMIAIGAVVVLCLGGAGAAFAFYQNISDKLHAGVDPALRDALVATDMAGEPFYVLLMGVDGSSEREASSEYAGDQFRSDSIMLTRIDPQKKQVTLVSIHRDTLVDMGEYGQNKINAAHAIGGPSFAVETISDFAGVDISHYAEINFDGFKEIVDALGGVEVNVPMEIDDDMAGGHLDAGLQTLDGDQALVLCRSRHAYDDYGDGDSYRAANQRLVLAAIAKKLLSSDVATMANTITSLSGYVTTDLGITDIIGIAQTMQGLDPDNDIYSAMEPTTSEYIGDVWYEITDVEAWKEMMNRVDQGLPPTEEDVVDEASGTVLASTGSGPKGPSSSAGSGSSSTKKSGSVAVRNGNGIAGAGAEAAERLEALGYHNVDAGNAENFNYAKTVVVYREEGQADEAQEIADALGASVVKHNDGTYVFDTGFLVVLGADWK</sequence>
<feature type="domain" description="LytR/CpsA/Psr regulator C-terminal" evidence="5">
    <location>
        <begin position="363"/>
        <end position="450"/>
    </location>
</feature>
<keyword evidence="3" id="KW-0812">Transmembrane</keyword>
<evidence type="ECO:0000256" key="3">
    <source>
        <dbReference type="SAM" id="Phobius"/>
    </source>
</evidence>
<keyword evidence="3" id="KW-0472">Membrane</keyword>
<feature type="transmembrane region" description="Helical" evidence="3">
    <location>
        <begin position="21"/>
        <end position="41"/>
    </location>
</feature>
<feature type="domain" description="Cell envelope-related transcriptional attenuator" evidence="4">
    <location>
        <begin position="95"/>
        <end position="242"/>
    </location>
</feature>
<dbReference type="NCBIfam" id="TIGR00350">
    <property type="entry name" value="lytR_cpsA_psr"/>
    <property type="match status" value="1"/>
</dbReference>
<dbReference type="OrthoDB" id="9782542at2"/>
<feature type="compositionally biased region" description="Low complexity" evidence="2">
    <location>
        <begin position="338"/>
        <end position="364"/>
    </location>
</feature>
<evidence type="ECO:0000256" key="2">
    <source>
        <dbReference type="SAM" id="MobiDB-lite"/>
    </source>
</evidence>
<protein>
    <submittedName>
        <fullName evidence="6">Transcriptional regulator</fullName>
    </submittedName>
</protein>
<dbReference type="InterPro" id="IPR004474">
    <property type="entry name" value="LytR_CpsA_psr"/>
</dbReference>